<comment type="caution">
    <text evidence="6">The sequence shown here is derived from an EMBL/GenBank/DDBJ whole genome shotgun (WGS) entry which is preliminary data.</text>
</comment>
<dbReference type="PROSITE" id="PS00211">
    <property type="entry name" value="ABC_TRANSPORTER_1"/>
    <property type="match status" value="1"/>
</dbReference>
<dbReference type="SMART" id="SM00382">
    <property type="entry name" value="AAA"/>
    <property type="match status" value="1"/>
</dbReference>
<dbReference type="InterPro" id="IPR003439">
    <property type="entry name" value="ABC_transporter-like_ATP-bd"/>
</dbReference>
<proteinExistence type="inferred from homology"/>
<evidence type="ECO:0000259" key="5">
    <source>
        <dbReference type="PROSITE" id="PS50893"/>
    </source>
</evidence>
<keyword evidence="2" id="KW-0813">Transport</keyword>
<evidence type="ECO:0000256" key="3">
    <source>
        <dbReference type="ARBA" id="ARBA00022741"/>
    </source>
</evidence>
<evidence type="ECO:0000256" key="1">
    <source>
        <dbReference type="ARBA" id="ARBA00005417"/>
    </source>
</evidence>
<dbReference type="Pfam" id="PF08352">
    <property type="entry name" value="oligo_HPY"/>
    <property type="match status" value="1"/>
</dbReference>
<name>A0A6L9SC98_9ACTN</name>
<organism evidence="6 7">
    <name type="scientific">Phytoactinopolyspora halotolerans</name>
    <dbReference type="NCBI Taxonomy" id="1981512"/>
    <lineage>
        <taxon>Bacteria</taxon>
        <taxon>Bacillati</taxon>
        <taxon>Actinomycetota</taxon>
        <taxon>Actinomycetes</taxon>
        <taxon>Jiangellales</taxon>
        <taxon>Jiangellaceae</taxon>
        <taxon>Phytoactinopolyspora</taxon>
    </lineage>
</organism>
<dbReference type="EMBL" id="JAAGOA010000010">
    <property type="protein sequence ID" value="NEE01640.1"/>
    <property type="molecule type" value="Genomic_DNA"/>
</dbReference>
<evidence type="ECO:0000313" key="6">
    <source>
        <dbReference type="EMBL" id="NEE01640.1"/>
    </source>
</evidence>
<dbReference type="FunFam" id="3.40.50.300:FF:000016">
    <property type="entry name" value="Oligopeptide ABC transporter ATP-binding component"/>
    <property type="match status" value="1"/>
</dbReference>
<dbReference type="GO" id="GO:0055085">
    <property type="term" value="P:transmembrane transport"/>
    <property type="evidence" value="ECO:0007669"/>
    <property type="project" value="UniProtKB-ARBA"/>
</dbReference>
<dbReference type="PROSITE" id="PS50893">
    <property type="entry name" value="ABC_TRANSPORTER_2"/>
    <property type="match status" value="1"/>
</dbReference>
<sequence length="368" mass="39670">MTTMNHDISGASGVEAGADEETATPILDVRGLTVHFPIKKGFLSRTVGHVRAVDGIDLSVRAGETLGIVGESGCGKTTLGRSVARVIEPTAGQIVYRDTAGRNVDLAELNARRLRPYQRQIRVVFQDPFSSLNPRMTLRQIVGEPLRTSGTVTGSELDDRVASMLERVGLSPKYMNRYPHAFSGGERQRVNIARALVLGPRVVIADEPVSALDVSVRAQILNLLRDLQEELKLTYLFVSHDLSVVENICDRVAVMYLGKIVEVAGTADLYAQPRHPYTEALLSAVPRPDPRLRGAGRRIRLADDLPDPANPPPGCYFHTRCPYAVPGVCDVAERAPLLTSSGSGHRVAACVRSDELGLAGVGSEVGGP</sequence>
<dbReference type="InterPro" id="IPR050319">
    <property type="entry name" value="ABC_transp_ATP-bind"/>
</dbReference>
<dbReference type="SUPFAM" id="SSF52540">
    <property type="entry name" value="P-loop containing nucleoside triphosphate hydrolases"/>
    <property type="match status" value="1"/>
</dbReference>
<protein>
    <submittedName>
        <fullName evidence="6">ATP-binding cassette domain-containing protein</fullName>
    </submittedName>
</protein>
<evidence type="ECO:0000256" key="4">
    <source>
        <dbReference type="ARBA" id="ARBA00022840"/>
    </source>
</evidence>
<comment type="similarity">
    <text evidence="1">Belongs to the ABC transporter superfamily.</text>
</comment>
<keyword evidence="3" id="KW-0547">Nucleotide-binding</keyword>
<reference evidence="6 7" key="1">
    <citation type="submission" date="2020-02" db="EMBL/GenBank/DDBJ databases">
        <authorList>
            <person name="Li X.-J."/>
            <person name="Han X.-M."/>
        </authorList>
    </citation>
    <scope>NUCLEOTIDE SEQUENCE [LARGE SCALE GENOMIC DNA]</scope>
    <source>
        <strain evidence="6 7">CCTCC AB 2017055</strain>
    </source>
</reference>
<keyword evidence="7" id="KW-1185">Reference proteome</keyword>
<accession>A0A6L9SC98</accession>
<dbReference type="PANTHER" id="PTHR43776">
    <property type="entry name" value="TRANSPORT ATP-BINDING PROTEIN"/>
    <property type="match status" value="1"/>
</dbReference>
<feature type="domain" description="ABC transporter" evidence="5">
    <location>
        <begin position="38"/>
        <end position="282"/>
    </location>
</feature>
<dbReference type="NCBIfam" id="TIGR01727">
    <property type="entry name" value="oligo_HPY"/>
    <property type="match status" value="1"/>
</dbReference>
<dbReference type="InterPro" id="IPR017871">
    <property type="entry name" value="ABC_transporter-like_CS"/>
</dbReference>
<dbReference type="GO" id="GO:0015833">
    <property type="term" value="P:peptide transport"/>
    <property type="evidence" value="ECO:0007669"/>
    <property type="project" value="InterPro"/>
</dbReference>
<dbReference type="GO" id="GO:0016887">
    <property type="term" value="F:ATP hydrolysis activity"/>
    <property type="evidence" value="ECO:0007669"/>
    <property type="project" value="InterPro"/>
</dbReference>
<keyword evidence="4 6" id="KW-0067">ATP-binding</keyword>
<dbReference type="InterPro" id="IPR013563">
    <property type="entry name" value="Oligopep_ABC_C"/>
</dbReference>
<dbReference type="InterPro" id="IPR027417">
    <property type="entry name" value="P-loop_NTPase"/>
</dbReference>
<dbReference type="Pfam" id="PF00005">
    <property type="entry name" value="ABC_tran"/>
    <property type="match status" value="1"/>
</dbReference>
<dbReference type="AlphaFoldDB" id="A0A6L9SC98"/>
<evidence type="ECO:0000256" key="2">
    <source>
        <dbReference type="ARBA" id="ARBA00022448"/>
    </source>
</evidence>
<dbReference type="PANTHER" id="PTHR43776:SF7">
    <property type="entry name" value="D,D-DIPEPTIDE TRANSPORT ATP-BINDING PROTEIN DDPF-RELATED"/>
    <property type="match status" value="1"/>
</dbReference>
<dbReference type="GO" id="GO:0005524">
    <property type="term" value="F:ATP binding"/>
    <property type="evidence" value="ECO:0007669"/>
    <property type="project" value="UniProtKB-KW"/>
</dbReference>
<dbReference type="Proteomes" id="UP000475214">
    <property type="component" value="Unassembled WGS sequence"/>
</dbReference>
<gene>
    <name evidence="6" type="ORF">G1H10_15815</name>
</gene>
<dbReference type="CDD" id="cd03257">
    <property type="entry name" value="ABC_NikE_OppD_transporters"/>
    <property type="match status" value="1"/>
</dbReference>
<dbReference type="InterPro" id="IPR003593">
    <property type="entry name" value="AAA+_ATPase"/>
</dbReference>
<dbReference type="Gene3D" id="3.40.50.300">
    <property type="entry name" value="P-loop containing nucleotide triphosphate hydrolases"/>
    <property type="match status" value="1"/>
</dbReference>
<evidence type="ECO:0000313" key="7">
    <source>
        <dbReference type="Proteomes" id="UP000475214"/>
    </source>
</evidence>